<feature type="transmembrane region" description="Helical" evidence="9">
    <location>
        <begin position="852"/>
        <end position="872"/>
    </location>
</feature>
<dbReference type="Gene3D" id="2.70.150.10">
    <property type="entry name" value="Calcium-transporting ATPase, cytoplasmic transduction domain A"/>
    <property type="match status" value="1"/>
</dbReference>
<keyword evidence="4" id="KW-0547">Nucleotide-binding</keyword>
<feature type="transmembrane region" description="Helical" evidence="9">
    <location>
        <begin position="787"/>
        <end position="808"/>
    </location>
</feature>
<dbReference type="GO" id="GO:0005524">
    <property type="term" value="F:ATP binding"/>
    <property type="evidence" value="ECO:0007669"/>
    <property type="project" value="UniProtKB-KW"/>
</dbReference>
<dbReference type="InterPro" id="IPR023214">
    <property type="entry name" value="HAD_sf"/>
</dbReference>
<dbReference type="InterPro" id="IPR050510">
    <property type="entry name" value="Cation_transp_ATPase_P-type"/>
</dbReference>
<feature type="transmembrane region" description="Helical" evidence="9">
    <location>
        <begin position="985"/>
        <end position="1005"/>
    </location>
</feature>
<dbReference type="SFLD" id="SFLDF00027">
    <property type="entry name" value="p-type_atpase"/>
    <property type="match status" value="1"/>
</dbReference>
<feature type="transmembrane region" description="Helical" evidence="9">
    <location>
        <begin position="719"/>
        <end position="745"/>
    </location>
</feature>
<dbReference type="InterPro" id="IPR008250">
    <property type="entry name" value="ATPase_P-typ_transduc_dom_A_sf"/>
</dbReference>
<dbReference type="Proteomes" id="UP000325755">
    <property type="component" value="Chromosome"/>
</dbReference>
<dbReference type="InterPro" id="IPR023380">
    <property type="entry name" value="DsbB-like_sf"/>
</dbReference>
<evidence type="ECO:0000256" key="7">
    <source>
        <dbReference type="ARBA" id="ARBA00022989"/>
    </source>
</evidence>
<keyword evidence="6" id="KW-1278">Translocase</keyword>
<dbReference type="SUPFAM" id="SSF81660">
    <property type="entry name" value="Metal cation-transporting ATPase, ATP-binding domain N"/>
    <property type="match status" value="1"/>
</dbReference>
<dbReference type="InterPro" id="IPR036412">
    <property type="entry name" value="HAD-like_sf"/>
</dbReference>
<keyword evidence="3 9" id="KW-0812">Transmembrane</keyword>
<gene>
    <name evidence="11" type="ORF">F6R98_17525</name>
</gene>
<evidence type="ECO:0000313" key="11">
    <source>
        <dbReference type="EMBL" id="QFY44212.1"/>
    </source>
</evidence>
<keyword evidence="8 9" id="KW-0472">Membrane</keyword>
<dbReference type="EMBL" id="CP044205">
    <property type="protein sequence ID" value="QFY44212.1"/>
    <property type="molecule type" value="Genomic_DNA"/>
</dbReference>
<dbReference type="GO" id="GO:0016887">
    <property type="term" value="F:ATP hydrolysis activity"/>
    <property type="evidence" value="ECO:0007669"/>
    <property type="project" value="InterPro"/>
</dbReference>
<feature type="transmembrane region" description="Helical" evidence="9">
    <location>
        <begin position="237"/>
        <end position="259"/>
    </location>
</feature>
<dbReference type="SFLD" id="SFLDG00002">
    <property type="entry name" value="C1.7:_P-type_atpase_like"/>
    <property type="match status" value="1"/>
</dbReference>
<dbReference type="SUPFAM" id="SSF158442">
    <property type="entry name" value="DsbB-like"/>
    <property type="match status" value="1"/>
</dbReference>
<dbReference type="GO" id="GO:0006457">
    <property type="term" value="P:protein folding"/>
    <property type="evidence" value="ECO:0007669"/>
    <property type="project" value="InterPro"/>
</dbReference>
<dbReference type="SUPFAM" id="SSF81653">
    <property type="entry name" value="Calcium ATPase, transduction domain A"/>
    <property type="match status" value="1"/>
</dbReference>
<dbReference type="Pfam" id="PF00122">
    <property type="entry name" value="E1-E2_ATPase"/>
    <property type="match status" value="1"/>
</dbReference>
<dbReference type="Pfam" id="PF00702">
    <property type="entry name" value="Hydrolase"/>
    <property type="match status" value="1"/>
</dbReference>
<dbReference type="GO" id="GO:0015035">
    <property type="term" value="F:protein-disulfide reductase activity"/>
    <property type="evidence" value="ECO:0007669"/>
    <property type="project" value="InterPro"/>
</dbReference>
<keyword evidence="5" id="KW-0067">ATP-binding</keyword>
<feature type="transmembrane region" description="Helical" evidence="9">
    <location>
        <begin position="884"/>
        <end position="904"/>
    </location>
</feature>
<feature type="transmembrane region" description="Helical" evidence="9">
    <location>
        <begin position="757"/>
        <end position="775"/>
    </location>
</feature>
<dbReference type="GO" id="GO:0005886">
    <property type="term" value="C:plasma membrane"/>
    <property type="evidence" value="ECO:0007669"/>
    <property type="project" value="TreeGrafter"/>
</dbReference>
<keyword evidence="12" id="KW-1185">Reference proteome</keyword>
<feature type="transmembrane region" description="Helical" evidence="9">
    <location>
        <begin position="652"/>
        <end position="672"/>
    </location>
</feature>
<evidence type="ECO:0000259" key="10">
    <source>
        <dbReference type="SMART" id="SM00831"/>
    </source>
</evidence>
<dbReference type="Gene3D" id="1.20.1550.10">
    <property type="entry name" value="DsbB-like"/>
    <property type="match status" value="1"/>
</dbReference>
<dbReference type="OrthoDB" id="9814270at2"/>
<evidence type="ECO:0000256" key="9">
    <source>
        <dbReference type="SAM" id="Phobius"/>
    </source>
</evidence>
<reference evidence="11 12" key="1">
    <citation type="submission" date="2019-09" db="EMBL/GenBank/DDBJ databases">
        <title>Ecophysiology of the spiral-shaped methanotroph Methylospira mobilis as revealed by the complete genome sequence.</title>
        <authorList>
            <person name="Oshkin I.Y."/>
            <person name="Dedysh S.N."/>
            <person name="Miroshnikov K."/>
            <person name="Danilova O.V."/>
            <person name="Hakobyan A."/>
            <person name="Liesack W."/>
        </authorList>
    </citation>
    <scope>NUCLEOTIDE SEQUENCE [LARGE SCALE GENOMIC DNA]</scope>
    <source>
        <strain evidence="11 12">Shm1</strain>
    </source>
</reference>
<dbReference type="Gene3D" id="3.40.50.1000">
    <property type="entry name" value="HAD superfamily/HAD-like"/>
    <property type="match status" value="3"/>
</dbReference>
<evidence type="ECO:0000256" key="1">
    <source>
        <dbReference type="ARBA" id="ARBA00004141"/>
    </source>
</evidence>
<evidence type="ECO:0000256" key="3">
    <source>
        <dbReference type="ARBA" id="ARBA00022692"/>
    </source>
</evidence>
<feature type="transmembrane region" description="Helical" evidence="9">
    <location>
        <begin position="73"/>
        <end position="89"/>
    </location>
</feature>
<dbReference type="GO" id="GO:0030007">
    <property type="term" value="P:intracellular potassium ion homeostasis"/>
    <property type="evidence" value="ECO:0007669"/>
    <property type="project" value="TreeGrafter"/>
</dbReference>
<dbReference type="Pfam" id="PF00689">
    <property type="entry name" value="Cation_ATPase_C"/>
    <property type="match status" value="1"/>
</dbReference>
<dbReference type="InterPro" id="IPR059000">
    <property type="entry name" value="ATPase_P-type_domA"/>
</dbReference>
<comment type="similarity">
    <text evidence="2">Belongs to the cation transport ATPase (P-type) (TC 3.A.3) family. Type IIA subfamily.</text>
</comment>
<dbReference type="InterPro" id="IPR004014">
    <property type="entry name" value="ATPase_P-typ_cation-transptr_N"/>
</dbReference>
<dbReference type="RefSeq" id="WP_153250182.1">
    <property type="nucleotide sequence ID" value="NZ_CP044205.1"/>
</dbReference>
<dbReference type="Pfam" id="PF00690">
    <property type="entry name" value="Cation_ATPase_N"/>
    <property type="match status" value="1"/>
</dbReference>
<dbReference type="PROSITE" id="PS00154">
    <property type="entry name" value="ATPASE_E1_E2"/>
    <property type="match status" value="1"/>
</dbReference>
<evidence type="ECO:0000256" key="6">
    <source>
        <dbReference type="ARBA" id="ARBA00022967"/>
    </source>
</evidence>
<dbReference type="PRINTS" id="PR00120">
    <property type="entry name" value="HATPASE"/>
</dbReference>
<dbReference type="InterPro" id="IPR006068">
    <property type="entry name" value="ATPase_P-typ_cation-transptr_C"/>
</dbReference>
<accession>A0A5Q0BM45</accession>
<dbReference type="GO" id="GO:0036376">
    <property type="term" value="P:sodium ion export across plasma membrane"/>
    <property type="evidence" value="ECO:0007669"/>
    <property type="project" value="TreeGrafter"/>
</dbReference>
<name>A0A5Q0BM45_9GAMM</name>
<dbReference type="Pfam" id="PF02600">
    <property type="entry name" value="DsbB"/>
    <property type="match status" value="1"/>
</dbReference>
<dbReference type="PANTHER" id="PTHR43294:SF20">
    <property type="entry name" value="P-TYPE ATPASE"/>
    <property type="match status" value="1"/>
</dbReference>
<evidence type="ECO:0000256" key="8">
    <source>
        <dbReference type="ARBA" id="ARBA00023136"/>
    </source>
</evidence>
<evidence type="ECO:0000313" key="12">
    <source>
        <dbReference type="Proteomes" id="UP000325755"/>
    </source>
</evidence>
<evidence type="ECO:0000256" key="4">
    <source>
        <dbReference type="ARBA" id="ARBA00022741"/>
    </source>
</evidence>
<keyword evidence="7 9" id="KW-1133">Transmembrane helix</keyword>
<feature type="transmembrane region" description="Helical" evidence="9">
    <location>
        <begin position="828"/>
        <end position="845"/>
    </location>
</feature>
<dbReference type="Gene3D" id="1.20.1110.10">
    <property type="entry name" value="Calcium-transporting ATPase, transmembrane domain"/>
    <property type="match status" value="3"/>
</dbReference>
<feature type="transmembrane region" description="Helical" evidence="9">
    <location>
        <begin position="911"/>
        <end position="930"/>
    </location>
</feature>
<dbReference type="InterPro" id="IPR018303">
    <property type="entry name" value="ATPase_P-typ_P_site"/>
</dbReference>
<dbReference type="InterPro" id="IPR023299">
    <property type="entry name" value="ATPase_P-typ_cyto_dom_N"/>
</dbReference>
<dbReference type="GO" id="GO:0005391">
    <property type="term" value="F:P-type sodium:potassium-exchanging transporter activity"/>
    <property type="evidence" value="ECO:0007669"/>
    <property type="project" value="TreeGrafter"/>
</dbReference>
<dbReference type="InterPro" id="IPR001757">
    <property type="entry name" value="P_typ_ATPase"/>
</dbReference>
<dbReference type="PANTHER" id="PTHR43294">
    <property type="entry name" value="SODIUM/POTASSIUM-TRANSPORTING ATPASE SUBUNIT ALPHA"/>
    <property type="match status" value="1"/>
</dbReference>
<dbReference type="SFLD" id="SFLDS00003">
    <property type="entry name" value="Haloacid_Dehalogenase"/>
    <property type="match status" value="1"/>
</dbReference>
<dbReference type="KEGG" id="mmob:F6R98_17525"/>
<dbReference type="AlphaFoldDB" id="A0A5Q0BM45"/>
<dbReference type="InParanoid" id="A0A5Q0BM45"/>
<dbReference type="PRINTS" id="PR00119">
    <property type="entry name" value="CATATPASE"/>
</dbReference>
<proteinExistence type="inferred from homology"/>
<evidence type="ECO:0000256" key="5">
    <source>
        <dbReference type="ARBA" id="ARBA00022840"/>
    </source>
</evidence>
<dbReference type="InterPro" id="IPR003752">
    <property type="entry name" value="DiS_bond_form_DsbB/BdbC"/>
</dbReference>
<dbReference type="SMART" id="SM00831">
    <property type="entry name" value="Cation_ATPase_N"/>
    <property type="match status" value="1"/>
</dbReference>
<dbReference type="SUPFAM" id="SSF81665">
    <property type="entry name" value="Calcium ATPase, transmembrane domain M"/>
    <property type="match status" value="1"/>
</dbReference>
<feature type="transmembrane region" description="Helical" evidence="9">
    <location>
        <begin position="48"/>
        <end position="67"/>
    </location>
</feature>
<dbReference type="InterPro" id="IPR023298">
    <property type="entry name" value="ATPase_P-typ_TM_dom_sf"/>
</dbReference>
<feature type="domain" description="Cation-transporting P-type ATPase N-terminal" evidence="10">
    <location>
        <begin position="4"/>
        <end position="69"/>
    </location>
</feature>
<dbReference type="NCBIfam" id="TIGR01494">
    <property type="entry name" value="ATPase_P-type"/>
    <property type="match status" value="1"/>
</dbReference>
<comment type="subcellular location">
    <subcellularLocation>
        <location evidence="1">Membrane</location>
        <topology evidence="1">Multi-pass membrane protein</topology>
    </subcellularLocation>
</comment>
<evidence type="ECO:0000256" key="2">
    <source>
        <dbReference type="ARBA" id="ARBA00005675"/>
    </source>
</evidence>
<protein>
    <submittedName>
        <fullName evidence="11">HAD-IC family P-type ATPase</fullName>
    </submittedName>
</protein>
<dbReference type="InterPro" id="IPR044492">
    <property type="entry name" value="P_typ_ATPase_HD_dom"/>
</dbReference>
<sequence>MPIPKNADTLADNGGLTTAEAAKRLAEDGPNALPSEQRRTWLRIVWEAAREPMFLLLFAAGTLYLVFGELQEGLILFGFVLVTLSLTLYQEGKTERAMDALRDLTSPRALVIRDGDARRIAGRDVVRGDWVMLTEGDRVPADAVLVAGSGVQVDESLLTGEAVPASKTIATGDEEPAAARPGGDDTPFVYSGTLVVAGQGTARVTTTGARSEIGRIGAALGTLQTERSPLQKQTARLIRTLAFLALGMSLLLMLVHGLLRGDWLQAALAGIALAMAMLPEEYPVVLAVFPALGAWRLSKEKVLTRRMAAIETLGATSVLCVDKTGTLTENRMTVAWLVVGDDRFTVAETTADALPEAFHALVEFSILASKTNPFDPMEQAFQRLGQRFLAQTEHLHRDWALMQEYGLTPQLRAMAHVWKATQGAEYVVAAKGAPEAIIDLCHLDAAVQQRIAAAAEALAGEGLRVLAVAQARHAGEPWPAAEHDFDFKFIGLLGLSDPLRAEIPAAVGQCREAGIRVVMITGDYPATAQTIARQAGLDAADILSGDDLTALSDAQLQERMKTVSVCARISPEQKLRIVQALKSDGEITAMTGDGVNDASALKAAHVGIAMGGRGTDVAREAASLVLLDDNFASIVGAVRLGRRIFDNMQKSMSYILAVHVPIAGMALLPVLLGYPAMLFPTHIAFLQIVIDPTCSLAFENEPAEADSMKRPPRDPDAPLFGGATLWHALLQGLGVLAVVMGAYAFAQGELSEPAARAFAFAVLVTANLALIFANRPRSRTLLASLRMPNPVLWIVTGLTLAMLALSLYLPPLAKLFRFAPLPTSELGIAFGLGLASVACLQLFKLRNAGIRLVWITLALACVAAVCASLGLTRWMERSFCELCVLQRLLFMLVAALALLIAALPDGRRARWIPGGLAIGFVALGLGLAAYQSWLYRQPPNAAACADGFARLMDYPLEWLGLQFPVLFLSNGVCEEQGLAMLGLPLANWTLMAFAAYLVLAVWALVGEHRIRKQGL</sequence>
<dbReference type="GO" id="GO:0006883">
    <property type="term" value="P:intracellular sodium ion homeostasis"/>
    <property type="evidence" value="ECO:0007669"/>
    <property type="project" value="TreeGrafter"/>
</dbReference>
<dbReference type="GO" id="GO:1990573">
    <property type="term" value="P:potassium ion import across plasma membrane"/>
    <property type="evidence" value="ECO:0007669"/>
    <property type="project" value="TreeGrafter"/>
</dbReference>
<organism evidence="11 12">
    <name type="scientific">Candidatus Methylospira mobilis</name>
    <dbReference type="NCBI Taxonomy" id="1808979"/>
    <lineage>
        <taxon>Bacteria</taxon>
        <taxon>Pseudomonadati</taxon>
        <taxon>Pseudomonadota</taxon>
        <taxon>Gammaproteobacteria</taxon>
        <taxon>Methylococcales</taxon>
        <taxon>Methylococcaceae</taxon>
        <taxon>Candidatus Methylospira</taxon>
    </lineage>
</organism>
<dbReference type="Gene3D" id="3.40.1110.10">
    <property type="entry name" value="Calcium-transporting ATPase, cytoplasmic domain N"/>
    <property type="match status" value="2"/>
</dbReference>
<dbReference type="GO" id="GO:1902600">
    <property type="term" value="P:proton transmembrane transport"/>
    <property type="evidence" value="ECO:0007669"/>
    <property type="project" value="TreeGrafter"/>
</dbReference>
<dbReference type="SUPFAM" id="SSF56784">
    <property type="entry name" value="HAD-like"/>
    <property type="match status" value="1"/>
</dbReference>